<proteinExistence type="predicted"/>
<dbReference type="AlphaFoldDB" id="A0A6C0LE90"/>
<name>A0A6C0LE90_9ZZZZ</name>
<reference evidence="1" key="1">
    <citation type="journal article" date="2020" name="Nature">
        <title>Giant virus diversity and host interactions through global metagenomics.</title>
        <authorList>
            <person name="Schulz F."/>
            <person name="Roux S."/>
            <person name="Paez-Espino D."/>
            <person name="Jungbluth S."/>
            <person name="Walsh D.A."/>
            <person name="Denef V.J."/>
            <person name="McMahon K.D."/>
            <person name="Konstantinidis K.T."/>
            <person name="Eloe-Fadrosh E.A."/>
            <person name="Kyrpides N.C."/>
            <person name="Woyke T."/>
        </authorList>
    </citation>
    <scope>NUCLEOTIDE SEQUENCE</scope>
    <source>
        <strain evidence="1">GVMAG-M-3300027770-73</strain>
    </source>
</reference>
<accession>A0A6C0LE90</accession>
<dbReference type="EMBL" id="MN740471">
    <property type="protein sequence ID" value="QHU28345.1"/>
    <property type="molecule type" value="Genomic_DNA"/>
</dbReference>
<protein>
    <submittedName>
        <fullName evidence="1">Uncharacterized protein</fullName>
    </submittedName>
</protein>
<organism evidence="1">
    <name type="scientific">viral metagenome</name>
    <dbReference type="NCBI Taxonomy" id="1070528"/>
    <lineage>
        <taxon>unclassified sequences</taxon>
        <taxon>metagenomes</taxon>
        <taxon>organismal metagenomes</taxon>
    </lineage>
</organism>
<sequence>MALLFDKDSLQIRKLKNNNYTMEGEITNLKIDADELFSFKKFPILKELYKDIIDELQVTNIQDGTASYFIVFHHYFKDIGFPRLSLHLDVTRTKTNNILEFICSNAINGTTNLNPDYFILSFETFTIQMYINDFSIKIFIEIAIHCPFEIEPFVEKIVIQIIHKMFLRLKRFIEI</sequence>
<evidence type="ECO:0000313" key="1">
    <source>
        <dbReference type="EMBL" id="QHU28345.1"/>
    </source>
</evidence>